<organism evidence="8 9">
    <name type="scientific">Cohnella fermenti</name>
    <dbReference type="NCBI Taxonomy" id="2565925"/>
    <lineage>
        <taxon>Bacteria</taxon>
        <taxon>Bacillati</taxon>
        <taxon>Bacillota</taxon>
        <taxon>Bacilli</taxon>
        <taxon>Bacillales</taxon>
        <taxon>Paenibacillaceae</taxon>
        <taxon>Cohnella</taxon>
    </lineage>
</organism>
<protein>
    <submittedName>
        <fullName evidence="8">MFS transporter</fullName>
    </submittedName>
</protein>
<feature type="transmembrane region" description="Helical" evidence="6">
    <location>
        <begin position="28"/>
        <end position="48"/>
    </location>
</feature>
<feature type="domain" description="Major facilitator superfamily (MFS) profile" evidence="7">
    <location>
        <begin position="27"/>
        <end position="406"/>
    </location>
</feature>
<keyword evidence="3 6" id="KW-0812">Transmembrane</keyword>
<dbReference type="RefSeq" id="WP_136373136.1">
    <property type="nucleotide sequence ID" value="NZ_SSOB01000050.1"/>
</dbReference>
<feature type="transmembrane region" description="Helical" evidence="6">
    <location>
        <begin position="119"/>
        <end position="140"/>
    </location>
</feature>
<dbReference type="PANTHER" id="PTHR10924">
    <property type="entry name" value="MAJOR FACILITATOR SUPERFAMILY PROTEIN-RELATED"/>
    <property type="match status" value="1"/>
</dbReference>
<keyword evidence="5 6" id="KW-0472">Membrane</keyword>
<dbReference type="GO" id="GO:0022857">
    <property type="term" value="F:transmembrane transporter activity"/>
    <property type="evidence" value="ECO:0007669"/>
    <property type="project" value="InterPro"/>
</dbReference>
<proteinExistence type="predicted"/>
<dbReference type="PANTHER" id="PTHR10924:SF6">
    <property type="entry name" value="SOLUTE CARRIER FAMILY 49 MEMBER A3"/>
    <property type="match status" value="1"/>
</dbReference>
<dbReference type="Gene3D" id="1.20.1250.20">
    <property type="entry name" value="MFS general substrate transporter like domains"/>
    <property type="match status" value="1"/>
</dbReference>
<dbReference type="EMBL" id="SSOB01000050">
    <property type="protein sequence ID" value="THF73735.1"/>
    <property type="molecule type" value="Genomic_DNA"/>
</dbReference>
<dbReference type="Pfam" id="PF07690">
    <property type="entry name" value="MFS_1"/>
    <property type="match status" value="1"/>
</dbReference>
<keyword evidence="2" id="KW-0813">Transport</keyword>
<sequence length="408" mass="43664">MPPYKSYQPPTTVRRSGFAPGPIAGTRWSVLLAYAFLAGATQLLWVAYTPITTDSAKEWGVSVDAVGWLAQVYPLLYVLLAIPFGYLADKRFKHTLAWGAVLTGAGALVRLVPGYEYALVGQMLVSIAQPFILNAVNKLAAMYAEPAKRPTAIAAGTASLFIGILVSSVTSPFLMDWGGLRAVHLTQAVLAVCSAILFLFALRRRPLYEVPQEEARFLASIRTVWSYRFVRVYSLLLFAGFGLFITLTTWLEVLSQPIGISSAEVGLAIGAMTLAGIVGAAVVPGWADIGSRSRYVLTASLAVSAAALTFLAIGKPVWLIFALFTLTGFLLLANLPVILTSAERESPPEEDGTVAGVLLMFGNLGGIVLTLAVQALLDHRPLAIGVLIAIVLLALPFVPLVPKRPSRR</sequence>
<evidence type="ECO:0000259" key="7">
    <source>
        <dbReference type="PROSITE" id="PS50850"/>
    </source>
</evidence>
<dbReference type="InterPro" id="IPR036259">
    <property type="entry name" value="MFS_trans_sf"/>
</dbReference>
<dbReference type="SUPFAM" id="SSF103473">
    <property type="entry name" value="MFS general substrate transporter"/>
    <property type="match status" value="1"/>
</dbReference>
<evidence type="ECO:0000313" key="8">
    <source>
        <dbReference type="EMBL" id="THF73735.1"/>
    </source>
</evidence>
<feature type="transmembrane region" description="Helical" evidence="6">
    <location>
        <begin position="354"/>
        <end position="376"/>
    </location>
</feature>
<evidence type="ECO:0000256" key="3">
    <source>
        <dbReference type="ARBA" id="ARBA00022692"/>
    </source>
</evidence>
<dbReference type="GO" id="GO:0005886">
    <property type="term" value="C:plasma membrane"/>
    <property type="evidence" value="ECO:0007669"/>
    <property type="project" value="UniProtKB-SubCell"/>
</dbReference>
<gene>
    <name evidence="8" type="ORF">E6C55_27990</name>
</gene>
<evidence type="ECO:0000256" key="1">
    <source>
        <dbReference type="ARBA" id="ARBA00004651"/>
    </source>
</evidence>
<feature type="transmembrane region" description="Helical" evidence="6">
    <location>
        <begin position="95"/>
        <end position="113"/>
    </location>
</feature>
<name>A0A4S4BHH3_9BACL</name>
<keyword evidence="9" id="KW-1185">Reference proteome</keyword>
<dbReference type="AlphaFoldDB" id="A0A4S4BHH3"/>
<dbReference type="InterPro" id="IPR020846">
    <property type="entry name" value="MFS_dom"/>
</dbReference>
<feature type="transmembrane region" description="Helical" evidence="6">
    <location>
        <begin position="68"/>
        <end position="88"/>
    </location>
</feature>
<accession>A0A4S4BHH3</accession>
<feature type="transmembrane region" description="Helical" evidence="6">
    <location>
        <begin position="382"/>
        <end position="401"/>
    </location>
</feature>
<evidence type="ECO:0000313" key="9">
    <source>
        <dbReference type="Proteomes" id="UP000310636"/>
    </source>
</evidence>
<feature type="transmembrane region" description="Helical" evidence="6">
    <location>
        <begin position="232"/>
        <end position="253"/>
    </location>
</feature>
<evidence type="ECO:0000256" key="2">
    <source>
        <dbReference type="ARBA" id="ARBA00022448"/>
    </source>
</evidence>
<feature type="transmembrane region" description="Helical" evidence="6">
    <location>
        <begin position="182"/>
        <end position="202"/>
    </location>
</feature>
<evidence type="ECO:0000256" key="5">
    <source>
        <dbReference type="ARBA" id="ARBA00023136"/>
    </source>
</evidence>
<comment type="caution">
    <text evidence="8">The sequence shown here is derived from an EMBL/GenBank/DDBJ whole genome shotgun (WGS) entry which is preliminary data.</text>
</comment>
<reference evidence="8 9" key="1">
    <citation type="submission" date="2019-04" db="EMBL/GenBank/DDBJ databases">
        <title>Cohnella sp. nov. isolated from preserved vegetables.</title>
        <authorList>
            <person name="Lin S.-Y."/>
            <person name="Hung M.-H."/>
            <person name="Young C.-C."/>
        </authorList>
    </citation>
    <scope>NUCLEOTIDE SEQUENCE [LARGE SCALE GENOMIC DNA]</scope>
    <source>
        <strain evidence="8 9">CC-MHH1044</strain>
    </source>
</reference>
<dbReference type="InterPro" id="IPR049680">
    <property type="entry name" value="FLVCR1-2_SLC49-like"/>
</dbReference>
<dbReference type="Proteomes" id="UP000310636">
    <property type="component" value="Unassembled WGS sequence"/>
</dbReference>
<feature type="transmembrane region" description="Helical" evidence="6">
    <location>
        <begin position="265"/>
        <end position="283"/>
    </location>
</feature>
<dbReference type="OrthoDB" id="8596007at2"/>
<comment type="subcellular location">
    <subcellularLocation>
        <location evidence="1">Cell membrane</location>
        <topology evidence="1">Multi-pass membrane protein</topology>
    </subcellularLocation>
</comment>
<dbReference type="PROSITE" id="PS50850">
    <property type="entry name" value="MFS"/>
    <property type="match status" value="1"/>
</dbReference>
<feature type="transmembrane region" description="Helical" evidence="6">
    <location>
        <begin position="152"/>
        <end position="170"/>
    </location>
</feature>
<feature type="transmembrane region" description="Helical" evidence="6">
    <location>
        <begin position="295"/>
        <end position="313"/>
    </location>
</feature>
<keyword evidence="4 6" id="KW-1133">Transmembrane helix</keyword>
<evidence type="ECO:0000256" key="6">
    <source>
        <dbReference type="SAM" id="Phobius"/>
    </source>
</evidence>
<dbReference type="InterPro" id="IPR011701">
    <property type="entry name" value="MFS"/>
</dbReference>
<feature type="transmembrane region" description="Helical" evidence="6">
    <location>
        <begin position="319"/>
        <end position="342"/>
    </location>
</feature>
<evidence type="ECO:0000256" key="4">
    <source>
        <dbReference type="ARBA" id="ARBA00022989"/>
    </source>
</evidence>